<keyword evidence="4" id="KW-0804">Transcription</keyword>
<dbReference type="SUPFAM" id="SSF53335">
    <property type="entry name" value="S-adenosyl-L-methionine-dependent methyltransferases"/>
    <property type="match status" value="1"/>
</dbReference>
<comment type="catalytic activity">
    <reaction evidence="5">
        <text>L-arginyl-[protein] + 2 S-adenosyl-L-methionine = N(omega),N(omega)-dimethyl-L-arginyl-[protein] + 2 S-adenosyl-L-homocysteine + 2 H(+)</text>
        <dbReference type="Rhea" id="RHEA:48096"/>
        <dbReference type="Rhea" id="RHEA-COMP:10532"/>
        <dbReference type="Rhea" id="RHEA-COMP:11991"/>
        <dbReference type="ChEBI" id="CHEBI:15378"/>
        <dbReference type="ChEBI" id="CHEBI:29965"/>
        <dbReference type="ChEBI" id="CHEBI:57856"/>
        <dbReference type="ChEBI" id="CHEBI:59789"/>
        <dbReference type="ChEBI" id="CHEBI:61897"/>
        <dbReference type="EC" id="2.1.1.319"/>
    </reaction>
</comment>
<dbReference type="InterPro" id="IPR025799">
    <property type="entry name" value="Arg_MeTrfase"/>
</dbReference>
<keyword evidence="3" id="KW-0805">Transcription regulation</keyword>
<evidence type="ECO:0000256" key="4">
    <source>
        <dbReference type="ARBA" id="ARBA00023163"/>
    </source>
</evidence>
<keyword evidence="2" id="KW-0949">S-adenosyl-L-methionine</keyword>
<dbReference type="Gene3D" id="3.40.50.150">
    <property type="entry name" value="Vaccinia Virus protein VP39"/>
    <property type="match status" value="1"/>
</dbReference>
<dbReference type="InterPro" id="IPR029063">
    <property type="entry name" value="SAM-dependent_MTases_sf"/>
</dbReference>
<evidence type="ECO:0000256" key="3">
    <source>
        <dbReference type="ARBA" id="ARBA00023015"/>
    </source>
</evidence>
<dbReference type="PANTHER" id="PTHR11006:SF10">
    <property type="entry name" value="HISTONE-ARGININE METHYLTRANSFERASE CARMER-RELATED"/>
    <property type="match status" value="1"/>
</dbReference>
<evidence type="ECO:0000313" key="7">
    <source>
        <dbReference type="Proteomes" id="UP001189429"/>
    </source>
</evidence>
<gene>
    <name evidence="6" type="ORF">PCOR1329_LOCUS3224</name>
</gene>
<evidence type="ECO:0000256" key="5">
    <source>
        <dbReference type="ARBA" id="ARBA00049086"/>
    </source>
</evidence>
<dbReference type="EC" id="2.1.1.319" evidence="1"/>
<sequence>MAWRLPASKFGSALSAPAEWTLFDARLCRGRDGLHSRTSTIGAATLSMRTASKMDAIVTWTSMILDVQACRVSWEPGDSEATCWQYAHYFREPYDVSDGCEIDVSFELRHDGIWLAGMRTHGDSMELSPYHTWMLSDDPQRTSAYRKGIDYAVQSLRARYNGKVTVLDIGAGTGLLSFFAARAGAEVTACERAGTTVALASRIAEANQDKFKPGSVNIVHSKSMDLHKGAELAVAPHLIVSEIFGTDPLAESVLPVIADIGARFASASPPVEFLPCRCRLWGALAKVPVDWQARTESAVSCGIDIGEHMFPFESGRILVDLRDEFCDIELLTEPAILVTHRLVPPVRISGSSEAKVPLLPAPARLFEVMTLRRPEKSLRSSMHNELCIVMWFDADCSTHPRDDADDEMRISTSPTVRRGGHWTQSVQILSSGGVEEGVLDAVSAGQGCVIIRTEWNVDRTNFNVRVERL</sequence>
<evidence type="ECO:0000256" key="1">
    <source>
        <dbReference type="ARBA" id="ARBA00011925"/>
    </source>
</evidence>
<dbReference type="PANTHER" id="PTHR11006">
    <property type="entry name" value="PROTEIN ARGININE N-METHYLTRANSFERASE"/>
    <property type="match status" value="1"/>
</dbReference>
<keyword evidence="7" id="KW-1185">Reference proteome</keyword>
<dbReference type="CDD" id="cd02440">
    <property type="entry name" value="AdoMet_MTases"/>
    <property type="match status" value="1"/>
</dbReference>
<evidence type="ECO:0000256" key="2">
    <source>
        <dbReference type="ARBA" id="ARBA00022691"/>
    </source>
</evidence>
<dbReference type="Proteomes" id="UP001189429">
    <property type="component" value="Unassembled WGS sequence"/>
</dbReference>
<proteinExistence type="predicted"/>
<comment type="caution">
    <text evidence="6">The sequence shown here is derived from an EMBL/GenBank/DDBJ whole genome shotgun (WGS) entry which is preliminary data.</text>
</comment>
<evidence type="ECO:0000313" key="6">
    <source>
        <dbReference type="EMBL" id="CAK0792732.1"/>
    </source>
</evidence>
<reference evidence="6" key="1">
    <citation type="submission" date="2023-10" db="EMBL/GenBank/DDBJ databases">
        <authorList>
            <person name="Chen Y."/>
            <person name="Shah S."/>
            <person name="Dougan E. K."/>
            <person name="Thang M."/>
            <person name="Chan C."/>
        </authorList>
    </citation>
    <scope>NUCLEOTIDE SEQUENCE [LARGE SCALE GENOMIC DNA]</scope>
</reference>
<protein>
    <recommendedName>
        <fullName evidence="1">type I protein arginine methyltransferase</fullName>
        <ecNumber evidence="1">2.1.1.319</ecNumber>
    </recommendedName>
</protein>
<dbReference type="EMBL" id="CAUYUJ010000825">
    <property type="protein sequence ID" value="CAK0792732.1"/>
    <property type="molecule type" value="Genomic_DNA"/>
</dbReference>
<accession>A0ABN9PKP1</accession>
<name>A0ABN9PKP1_9DINO</name>
<organism evidence="6 7">
    <name type="scientific">Prorocentrum cordatum</name>
    <dbReference type="NCBI Taxonomy" id="2364126"/>
    <lineage>
        <taxon>Eukaryota</taxon>
        <taxon>Sar</taxon>
        <taxon>Alveolata</taxon>
        <taxon>Dinophyceae</taxon>
        <taxon>Prorocentrales</taxon>
        <taxon>Prorocentraceae</taxon>
        <taxon>Prorocentrum</taxon>
    </lineage>
</organism>